<keyword evidence="4" id="KW-1185">Reference proteome</keyword>
<evidence type="ECO:0000313" key="3">
    <source>
        <dbReference type="EMBL" id="KAH3862619.1"/>
    </source>
</evidence>
<reference evidence="3" key="1">
    <citation type="journal article" date="2019" name="bioRxiv">
        <title>The Genome of the Zebra Mussel, Dreissena polymorpha: A Resource for Invasive Species Research.</title>
        <authorList>
            <person name="McCartney M.A."/>
            <person name="Auch B."/>
            <person name="Kono T."/>
            <person name="Mallez S."/>
            <person name="Zhang Y."/>
            <person name="Obille A."/>
            <person name="Becker A."/>
            <person name="Abrahante J.E."/>
            <person name="Garbe J."/>
            <person name="Badalamenti J.P."/>
            <person name="Herman A."/>
            <person name="Mangelson H."/>
            <person name="Liachko I."/>
            <person name="Sullivan S."/>
            <person name="Sone E.D."/>
            <person name="Koren S."/>
            <person name="Silverstein K.A.T."/>
            <person name="Beckman K.B."/>
            <person name="Gohl D.M."/>
        </authorList>
    </citation>
    <scope>NUCLEOTIDE SEQUENCE</scope>
    <source>
        <strain evidence="3">Duluth1</strain>
        <tissue evidence="3">Whole animal</tissue>
    </source>
</reference>
<comment type="caution">
    <text evidence="3">The sequence shown here is derived from an EMBL/GenBank/DDBJ whole genome shotgun (WGS) entry which is preliminary data.</text>
</comment>
<sequence length="74" mass="8747">MVFHHQRPVCILMCACAWVLAFLFEFPNFVGWGDHYFDQKSQQVSVIFLTIRSCMCYVLSLFLHNDDNKEVNKD</sequence>
<protein>
    <submittedName>
        <fullName evidence="3">Uncharacterized protein</fullName>
    </submittedName>
</protein>
<dbReference type="AlphaFoldDB" id="A0A9D4RBZ6"/>
<evidence type="ECO:0000313" key="2">
    <source>
        <dbReference type="EMBL" id="KAH3862555.1"/>
    </source>
</evidence>
<dbReference type="Proteomes" id="UP000828390">
    <property type="component" value="Unassembled WGS sequence"/>
</dbReference>
<reference evidence="3" key="2">
    <citation type="submission" date="2020-11" db="EMBL/GenBank/DDBJ databases">
        <authorList>
            <person name="McCartney M.A."/>
            <person name="Auch B."/>
            <person name="Kono T."/>
            <person name="Mallez S."/>
            <person name="Becker A."/>
            <person name="Gohl D.M."/>
            <person name="Silverstein K.A.T."/>
            <person name="Koren S."/>
            <person name="Bechman K.B."/>
            <person name="Herman A."/>
            <person name="Abrahante J.E."/>
            <person name="Garbe J."/>
        </authorList>
    </citation>
    <scope>NUCLEOTIDE SEQUENCE</scope>
    <source>
        <strain evidence="3">Duluth1</strain>
        <tissue evidence="3">Whole animal</tissue>
    </source>
</reference>
<accession>A0A9D4RBZ6</accession>
<keyword evidence="1" id="KW-0812">Transmembrane</keyword>
<gene>
    <name evidence="2" type="ORF">DPMN_025522</name>
    <name evidence="3" type="ORF">DPMN_025589</name>
</gene>
<organism evidence="3 4">
    <name type="scientific">Dreissena polymorpha</name>
    <name type="common">Zebra mussel</name>
    <name type="synonym">Mytilus polymorpha</name>
    <dbReference type="NCBI Taxonomy" id="45954"/>
    <lineage>
        <taxon>Eukaryota</taxon>
        <taxon>Metazoa</taxon>
        <taxon>Spiralia</taxon>
        <taxon>Lophotrochozoa</taxon>
        <taxon>Mollusca</taxon>
        <taxon>Bivalvia</taxon>
        <taxon>Autobranchia</taxon>
        <taxon>Heteroconchia</taxon>
        <taxon>Euheterodonta</taxon>
        <taxon>Imparidentia</taxon>
        <taxon>Neoheterodontei</taxon>
        <taxon>Myida</taxon>
        <taxon>Dreissenoidea</taxon>
        <taxon>Dreissenidae</taxon>
        <taxon>Dreissena</taxon>
    </lineage>
</organism>
<feature type="transmembrane region" description="Helical" evidence="1">
    <location>
        <begin position="44"/>
        <end position="63"/>
    </location>
</feature>
<dbReference type="EMBL" id="JAIWYP010000002">
    <property type="protein sequence ID" value="KAH3862619.1"/>
    <property type="molecule type" value="Genomic_DNA"/>
</dbReference>
<evidence type="ECO:0000256" key="1">
    <source>
        <dbReference type="SAM" id="Phobius"/>
    </source>
</evidence>
<proteinExistence type="predicted"/>
<dbReference type="Gene3D" id="1.20.1070.10">
    <property type="entry name" value="Rhodopsin 7-helix transmembrane proteins"/>
    <property type="match status" value="1"/>
</dbReference>
<feature type="transmembrane region" description="Helical" evidence="1">
    <location>
        <begin position="7"/>
        <end position="24"/>
    </location>
</feature>
<keyword evidence="1" id="KW-0472">Membrane</keyword>
<evidence type="ECO:0000313" key="4">
    <source>
        <dbReference type="Proteomes" id="UP000828390"/>
    </source>
</evidence>
<dbReference type="EMBL" id="JAIWYP010000002">
    <property type="protein sequence ID" value="KAH3862555.1"/>
    <property type="molecule type" value="Genomic_DNA"/>
</dbReference>
<keyword evidence="1" id="KW-1133">Transmembrane helix</keyword>
<name>A0A9D4RBZ6_DREPO</name>